<evidence type="ECO:0000256" key="3">
    <source>
        <dbReference type="ARBA" id="ARBA00022832"/>
    </source>
</evidence>
<dbReference type="RefSeq" id="WP_083157581.1">
    <property type="nucleotide sequence ID" value="NZ_AP022560.1"/>
</dbReference>
<comment type="similarity">
    <text evidence="2 6">Belongs to the enoyl-CoA hydratase/isomerase family.</text>
</comment>
<organism evidence="7 8">
    <name type="scientific">Mycolicibacterium moriokaense</name>
    <dbReference type="NCBI Taxonomy" id="39691"/>
    <lineage>
        <taxon>Bacteria</taxon>
        <taxon>Bacillati</taxon>
        <taxon>Actinomycetota</taxon>
        <taxon>Actinomycetes</taxon>
        <taxon>Mycobacteriales</taxon>
        <taxon>Mycobacteriaceae</taxon>
        <taxon>Mycolicibacterium</taxon>
    </lineage>
</organism>
<evidence type="ECO:0000256" key="5">
    <source>
        <dbReference type="ARBA" id="ARBA00023717"/>
    </source>
</evidence>
<reference evidence="7 8" key="1">
    <citation type="journal article" date="2019" name="Emerg. Microbes Infect.">
        <title>Comprehensive subspecies identification of 175 nontuberculous mycobacteria species based on 7547 genomic profiles.</title>
        <authorList>
            <person name="Matsumoto Y."/>
            <person name="Kinjo T."/>
            <person name="Motooka D."/>
            <person name="Nabeya D."/>
            <person name="Jung N."/>
            <person name="Uechi K."/>
            <person name="Horii T."/>
            <person name="Iida T."/>
            <person name="Fujita J."/>
            <person name="Nakamura S."/>
        </authorList>
    </citation>
    <scope>NUCLEOTIDE SEQUENCE [LARGE SCALE GENOMIC DNA]</scope>
    <source>
        <strain evidence="7 8">JCM 6375</strain>
    </source>
</reference>
<dbReference type="InterPro" id="IPR018376">
    <property type="entry name" value="Enoyl-CoA_hyd/isom_CS"/>
</dbReference>
<dbReference type="EMBL" id="AP022560">
    <property type="protein sequence ID" value="BBX04411.1"/>
    <property type="molecule type" value="Genomic_DNA"/>
</dbReference>
<evidence type="ECO:0000313" key="7">
    <source>
        <dbReference type="EMBL" id="BBX04411.1"/>
    </source>
</evidence>
<dbReference type="CDD" id="cd06558">
    <property type="entry name" value="crotonase-like"/>
    <property type="match status" value="1"/>
</dbReference>
<keyword evidence="3" id="KW-0276">Fatty acid metabolism</keyword>
<evidence type="ECO:0000313" key="8">
    <source>
        <dbReference type="Proteomes" id="UP000466681"/>
    </source>
</evidence>
<evidence type="ECO:0000256" key="1">
    <source>
        <dbReference type="ARBA" id="ARBA00002994"/>
    </source>
</evidence>
<evidence type="ECO:0000256" key="6">
    <source>
        <dbReference type="RuleBase" id="RU003707"/>
    </source>
</evidence>
<sequence length="240" mass="25952">MLATDIDSDGIAVLRLDNERRRNALSIAMRDAISDTLEAWASDERVRVVVLTGTGTTFCAGFDLTEFAQPDLARTIRDSSRRYHLAVWSFAKPVIAAVNGAAFGGGFDLALLCDLRIAVPTAEFAHPEIKFGAPPLFTPLQWIVGAGIARELCLTGRRIDSAEAHRLGLVNRIADPDRLLDEAKATARVIAEAPQPALEATKRYLVSSAGVTFDEAFKVEHDRVFDEFLLGALGSDPSSG</sequence>
<evidence type="ECO:0000256" key="2">
    <source>
        <dbReference type="ARBA" id="ARBA00005254"/>
    </source>
</evidence>
<comment type="catalytic activity">
    <reaction evidence="5">
        <text>a 4-saturated-(3S)-3-hydroxyacyl-CoA = a (3E)-enoyl-CoA + H2O</text>
        <dbReference type="Rhea" id="RHEA:20724"/>
        <dbReference type="ChEBI" id="CHEBI:15377"/>
        <dbReference type="ChEBI" id="CHEBI:58521"/>
        <dbReference type="ChEBI" id="CHEBI:137480"/>
        <dbReference type="EC" id="4.2.1.17"/>
    </reaction>
</comment>
<dbReference type="KEGG" id="mmor:MMOR_53470"/>
<evidence type="ECO:0000256" key="4">
    <source>
        <dbReference type="ARBA" id="ARBA00023709"/>
    </source>
</evidence>
<dbReference type="Pfam" id="PF00378">
    <property type="entry name" value="ECH_1"/>
    <property type="match status" value="1"/>
</dbReference>
<dbReference type="GO" id="GO:0006631">
    <property type="term" value="P:fatty acid metabolic process"/>
    <property type="evidence" value="ECO:0007669"/>
    <property type="project" value="UniProtKB-KW"/>
</dbReference>
<gene>
    <name evidence="7" type="ORF">MMOR_53470</name>
</gene>
<name>A0AAD1M9A1_9MYCO</name>
<dbReference type="Gene3D" id="3.90.226.10">
    <property type="entry name" value="2-enoyl-CoA Hydratase, Chain A, domain 1"/>
    <property type="match status" value="1"/>
</dbReference>
<dbReference type="Proteomes" id="UP000466681">
    <property type="component" value="Chromosome"/>
</dbReference>
<dbReference type="GO" id="GO:0004300">
    <property type="term" value="F:enoyl-CoA hydratase activity"/>
    <property type="evidence" value="ECO:0007669"/>
    <property type="project" value="UniProtKB-EC"/>
</dbReference>
<keyword evidence="3" id="KW-0443">Lipid metabolism</keyword>
<dbReference type="AlphaFoldDB" id="A0AAD1M9A1"/>
<dbReference type="SUPFAM" id="SSF52096">
    <property type="entry name" value="ClpP/crotonase"/>
    <property type="match status" value="1"/>
</dbReference>
<proteinExistence type="inferred from homology"/>
<dbReference type="InterPro" id="IPR029045">
    <property type="entry name" value="ClpP/crotonase-like_dom_sf"/>
</dbReference>
<dbReference type="PANTHER" id="PTHR43802:SF1">
    <property type="entry name" value="IP11341P-RELATED"/>
    <property type="match status" value="1"/>
</dbReference>
<dbReference type="PROSITE" id="PS00166">
    <property type="entry name" value="ENOYL_COA_HYDRATASE"/>
    <property type="match status" value="1"/>
</dbReference>
<dbReference type="InterPro" id="IPR001753">
    <property type="entry name" value="Enoyl-CoA_hydra/iso"/>
</dbReference>
<dbReference type="PANTHER" id="PTHR43802">
    <property type="entry name" value="ENOYL-COA HYDRATASE"/>
    <property type="match status" value="1"/>
</dbReference>
<accession>A0AAD1M9A1</accession>
<comment type="catalytic activity">
    <reaction evidence="4">
        <text>a (3S)-3-hydroxyacyl-CoA = a (2E)-enoyl-CoA + H2O</text>
        <dbReference type="Rhea" id="RHEA:16105"/>
        <dbReference type="ChEBI" id="CHEBI:15377"/>
        <dbReference type="ChEBI" id="CHEBI:57318"/>
        <dbReference type="ChEBI" id="CHEBI:58856"/>
        <dbReference type="EC" id="4.2.1.17"/>
    </reaction>
</comment>
<protein>
    <submittedName>
        <fullName evidence="7">Enoyl-CoA hydratase</fullName>
    </submittedName>
</protein>
<comment type="function">
    <text evidence="1">Could possibly oxidize fatty acids using specific components.</text>
</comment>
<keyword evidence="8" id="KW-1185">Reference proteome</keyword>